<comment type="caution">
    <text evidence="9">The sequence shown here is derived from an EMBL/GenBank/DDBJ whole genome shotgun (WGS) entry which is preliminary data.</text>
</comment>
<keyword evidence="3" id="KW-0645">Protease</keyword>
<dbReference type="GO" id="GO:0006508">
    <property type="term" value="P:proteolysis"/>
    <property type="evidence" value="ECO:0007669"/>
    <property type="project" value="UniProtKB-KW"/>
</dbReference>
<feature type="binding site" evidence="8">
    <location>
        <position position="66"/>
    </location>
    <ligand>
        <name>Zn(2+)</name>
        <dbReference type="ChEBI" id="CHEBI:29105"/>
        <label>1</label>
    </ligand>
</feature>
<feature type="binding site" evidence="8">
    <location>
        <position position="181"/>
    </location>
    <ligand>
        <name>Zn(2+)</name>
        <dbReference type="ChEBI" id="CHEBI:29105"/>
        <label>2</label>
    </ligand>
</feature>
<feature type="binding site" evidence="8">
    <location>
        <position position="181"/>
    </location>
    <ligand>
        <name>Zn(2+)</name>
        <dbReference type="ChEBI" id="CHEBI:29105"/>
        <label>1</label>
    </ligand>
</feature>
<keyword evidence="5" id="KW-0378">Hydrolase</keyword>
<feature type="binding site" evidence="8">
    <location>
        <position position="236"/>
    </location>
    <ligand>
        <name>Zn(2+)</name>
        <dbReference type="ChEBI" id="CHEBI:29105"/>
        <label>1</label>
    </ligand>
</feature>
<evidence type="ECO:0000256" key="1">
    <source>
        <dbReference type="ARBA" id="ARBA00006272"/>
    </source>
</evidence>
<feature type="binding site" evidence="8">
    <location>
        <position position="214"/>
    </location>
    <ligand>
        <name>Zn(2+)</name>
        <dbReference type="ChEBI" id="CHEBI:29105"/>
        <label>2</label>
    </ligand>
</feature>
<evidence type="ECO:0000256" key="3">
    <source>
        <dbReference type="ARBA" id="ARBA00022670"/>
    </source>
</evidence>
<sequence>MAEVNLGIYKELTQIPGASGFEHEVRQWMRSYITPLAEEVLTDRLGGIFGVKKGSAPDPKVLVAGHMDEVGFMVTKITSNGFLKFQTLGGWWSQVMLSQRVEIVTRTGKRIPGVIGSTPPHLLSLEQRRKPMEISQMFIDIGADSDEEAKSWGVRVGDFAVPHCDFVEMEGGKRLLSKAWDNRLGCGLAVELLQELQNEKHPNTLYAGATVQEEVGTRGAATAAKMIDPDVFFAVDVGPAGDTPGVKDGFGEIGKGVVIRIYDRSMIPLPAMRDFLLDTAESNDIPYQFFVSQGGTDAGRVHQTGIGVPSAAIGICGRYIHSNVTIVDKEDIAAAKEFAIKLIKNLDRSTYQSLLA</sequence>
<accession>A0A8I1AE76</accession>
<dbReference type="Proteomes" id="UP000633619">
    <property type="component" value="Unassembled WGS sequence"/>
</dbReference>
<keyword evidence="4 8" id="KW-0479">Metal-binding</keyword>
<dbReference type="RefSeq" id="WP_181732139.1">
    <property type="nucleotide sequence ID" value="NZ_JACEIR010000005.1"/>
</dbReference>
<evidence type="ECO:0000256" key="7">
    <source>
        <dbReference type="PIRSR" id="PIRSR001123-1"/>
    </source>
</evidence>
<dbReference type="Gene3D" id="3.40.630.10">
    <property type="entry name" value="Zn peptidases"/>
    <property type="match status" value="1"/>
</dbReference>
<dbReference type="AlphaFoldDB" id="A0A8I1AE76"/>
<proteinExistence type="inferred from homology"/>
<dbReference type="InterPro" id="IPR051464">
    <property type="entry name" value="Peptidase_M42_aminopept"/>
</dbReference>
<feature type="binding site" evidence="8">
    <location>
        <position position="321"/>
    </location>
    <ligand>
        <name>Zn(2+)</name>
        <dbReference type="ChEBI" id="CHEBI:29105"/>
        <label>2</label>
    </ligand>
</feature>
<dbReference type="SUPFAM" id="SSF53187">
    <property type="entry name" value="Zn-dependent exopeptidases"/>
    <property type="match status" value="1"/>
</dbReference>
<dbReference type="GO" id="GO:0046872">
    <property type="term" value="F:metal ion binding"/>
    <property type="evidence" value="ECO:0007669"/>
    <property type="project" value="UniProtKB-UniRule"/>
</dbReference>
<dbReference type="Pfam" id="PF05343">
    <property type="entry name" value="Peptidase_M42"/>
    <property type="match status" value="1"/>
</dbReference>
<evidence type="ECO:0000256" key="2">
    <source>
        <dbReference type="ARBA" id="ARBA00022438"/>
    </source>
</evidence>
<comment type="cofactor">
    <cofactor evidence="8">
        <name>a divalent metal cation</name>
        <dbReference type="ChEBI" id="CHEBI:60240"/>
    </cofactor>
    <text evidence="8">Binds 2 divalent metal cations per subunit.</text>
</comment>
<keyword evidence="2" id="KW-0031">Aminopeptidase</keyword>
<evidence type="ECO:0000256" key="5">
    <source>
        <dbReference type="ARBA" id="ARBA00022801"/>
    </source>
</evidence>
<dbReference type="PIRSF" id="PIRSF001123">
    <property type="entry name" value="PepA_GA"/>
    <property type="match status" value="1"/>
</dbReference>
<evidence type="ECO:0000313" key="9">
    <source>
        <dbReference type="EMBL" id="MBH8595480.1"/>
    </source>
</evidence>
<dbReference type="EMBL" id="JAECVW010000004">
    <property type="protein sequence ID" value="MBH8595480.1"/>
    <property type="molecule type" value="Genomic_DNA"/>
</dbReference>
<dbReference type="GO" id="GO:0004177">
    <property type="term" value="F:aminopeptidase activity"/>
    <property type="evidence" value="ECO:0007669"/>
    <property type="project" value="UniProtKB-UniRule"/>
</dbReference>
<gene>
    <name evidence="9" type="ORF">I8U20_09060</name>
</gene>
<dbReference type="PANTHER" id="PTHR32481">
    <property type="entry name" value="AMINOPEPTIDASE"/>
    <property type="match status" value="1"/>
</dbReference>
<dbReference type="InterPro" id="IPR008007">
    <property type="entry name" value="Peptidase_M42"/>
</dbReference>
<dbReference type="CDD" id="cd05656">
    <property type="entry name" value="M42_Frv"/>
    <property type="match status" value="1"/>
</dbReference>
<feature type="active site" description="Proton acceptor" evidence="7">
    <location>
        <position position="213"/>
    </location>
</feature>
<keyword evidence="10" id="KW-1185">Reference proteome</keyword>
<evidence type="ECO:0000313" key="10">
    <source>
        <dbReference type="Proteomes" id="UP000633619"/>
    </source>
</evidence>
<dbReference type="PANTHER" id="PTHR32481:SF0">
    <property type="entry name" value="AMINOPEPTIDASE YPDE-RELATED"/>
    <property type="match status" value="1"/>
</dbReference>
<organism evidence="9 10">
    <name type="scientific">Thermoactinomyces intermedius</name>
    <dbReference type="NCBI Taxonomy" id="2024"/>
    <lineage>
        <taxon>Bacteria</taxon>
        <taxon>Bacillati</taxon>
        <taxon>Bacillota</taxon>
        <taxon>Bacilli</taxon>
        <taxon>Bacillales</taxon>
        <taxon>Thermoactinomycetaceae</taxon>
        <taxon>Thermoactinomyces</taxon>
    </lineage>
</organism>
<evidence type="ECO:0000256" key="6">
    <source>
        <dbReference type="PIRNR" id="PIRNR001123"/>
    </source>
</evidence>
<protein>
    <submittedName>
        <fullName evidence="9">M42 family metallopeptidase</fullName>
    </submittedName>
</protein>
<evidence type="ECO:0000256" key="4">
    <source>
        <dbReference type="ARBA" id="ARBA00022723"/>
    </source>
</evidence>
<evidence type="ECO:0000256" key="8">
    <source>
        <dbReference type="PIRSR" id="PIRSR001123-2"/>
    </source>
</evidence>
<dbReference type="Gene3D" id="2.40.30.40">
    <property type="entry name" value="Peptidase M42, domain 2"/>
    <property type="match status" value="1"/>
</dbReference>
<name>A0A8I1AE76_THEIN</name>
<comment type="similarity">
    <text evidence="1 6">Belongs to the peptidase M42 family.</text>
</comment>
<dbReference type="SUPFAM" id="SSF101821">
    <property type="entry name" value="Aminopeptidase/glucanase lid domain"/>
    <property type="match status" value="1"/>
</dbReference>
<dbReference type="InterPro" id="IPR023367">
    <property type="entry name" value="Peptidase_M42_dom2"/>
</dbReference>
<reference evidence="9 10" key="1">
    <citation type="submission" date="2020-12" db="EMBL/GenBank/DDBJ databases">
        <title>WGS of Thermoactinomyces spp.</title>
        <authorList>
            <person name="Cheng K."/>
        </authorList>
    </citation>
    <scope>NUCLEOTIDE SEQUENCE [LARGE SCALE GENOMIC DNA]</scope>
    <source>
        <strain evidence="10">CICC 10671\DSM 43846</strain>
    </source>
</reference>